<dbReference type="HOGENOM" id="CLU_004498_10_4_1"/>
<protein>
    <recommendedName>
        <fullName evidence="1">Amine oxidase domain-containing protein</fullName>
    </recommendedName>
</protein>
<reference evidence="3" key="2">
    <citation type="submission" date="2010-04" db="EMBL/GenBank/DDBJ databases">
        <authorList>
            <person name="Buell R."/>
            <person name="Hamilton J."/>
            <person name="Hostetler J."/>
        </authorList>
    </citation>
    <scope>NUCLEOTIDE SEQUENCE [LARGE SCALE GENOMIC DNA]</scope>
    <source>
        <strain evidence="3">DAOM:BR144</strain>
    </source>
</reference>
<dbReference type="Proteomes" id="UP000019132">
    <property type="component" value="Unassembled WGS sequence"/>
</dbReference>
<dbReference type="STRING" id="431595.K3X946"/>
<reference evidence="3" key="1">
    <citation type="journal article" date="2010" name="Genome Biol.">
        <title>Genome sequence of the necrotrophic plant pathogen Pythium ultimum reveals original pathogenicity mechanisms and effector repertoire.</title>
        <authorList>
            <person name="Levesque C.A."/>
            <person name="Brouwer H."/>
            <person name="Cano L."/>
            <person name="Hamilton J.P."/>
            <person name="Holt C."/>
            <person name="Huitema E."/>
            <person name="Raffaele S."/>
            <person name="Robideau G.P."/>
            <person name="Thines M."/>
            <person name="Win J."/>
            <person name="Zerillo M.M."/>
            <person name="Beakes G.W."/>
            <person name="Boore J.L."/>
            <person name="Busam D."/>
            <person name="Dumas B."/>
            <person name="Ferriera S."/>
            <person name="Fuerstenberg S.I."/>
            <person name="Gachon C.M."/>
            <person name="Gaulin E."/>
            <person name="Govers F."/>
            <person name="Grenville-Briggs L."/>
            <person name="Horner N."/>
            <person name="Hostetler J."/>
            <person name="Jiang R.H."/>
            <person name="Johnson J."/>
            <person name="Krajaejun T."/>
            <person name="Lin H."/>
            <person name="Meijer H.J."/>
            <person name="Moore B."/>
            <person name="Morris P."/>
            <person name="Phuntmart V."/>
            <person name="Puiu D."/>
            <person name="Shetty J."/>
            <person name="Stajich J.E."/>
            <person name="Tripathy S."/>
            <person name="Wawra S."/>
            <person name="van West P."/>
            <person name="Whitty B.R."/>
            <person name="Coutinho P.M."/>
            <person name="Henrissat B."/>
            <person name="Martin F."/>
            <person name="Thomas P.D."/>
            <person name="Tyler B.M."/>
            <person name="De Vries R.P."/>
            <person name="Kamoun S."/>
            <person name="Yandell M."/>
            <person name="Tisserat N."/>
            <person name="Buell C.R."/>
        </authorList>
    </citation>
    <scope>NUCLEOTIDE SEQUENCE</scope>
    <source>
        <strain evidence="3">DAOM:BR144</strain>
    </source>
</reference>
<keyword evidence="3" id="KW-1185">Reference proteome</keyword>
<dbReference type="SUPFAM" id="SSF54373">
    <property type="entry name" value="FAD-linked reductases, C-terminal domain"/>
    <property type="match status" value="1"/>
</dbReference>
<dbReference type="AlphaFoldDB" id="K3X946"/>
<dbReference type="eggNOG" id="KOG0029">
    <property type="taxonomic scope" value="Eukaryota"/>
</dbReference>
<name>K3X946_GLOUD</name>
<dbReference type="SUPFAM" id="SSF51905">
    <property type="entry name" value="FAD/NAD(P)-binding domain"/>
    <property type="match status" value="1"/>
</dbReference>
<dbReference type="InParanoid" id="K3X946"/>
<dbReference type="PANTHER" id="PTHR10742:SF410">
    <property type="entry name" value="LYSINE-SPECIFIC HISTONE DEMETHYLASE 2"/>
    <property type="match status" value="1"/>
</dbReference>
<proteinExistence type="predicted"/>
<dbReference type="PANTHER" id="PTHR10742">
    <property type="entry name" value="FLAVIN MONOAMINE OXIDASE"/>
    <property type="match status" value="1"/>
</dbReference>
<organism evidence="2 3">
    <name type="scientific">Globisporangium ultimum (strain ATCC 200006 / CBS 805.95 / DAOM BR144)</name>
    <name type="common">Pythium ultimum</name>
    <dbReference type="NCBI Taxonomy" id="431595"/>
    <lineage>
        <taxon>Eukaryota</taxon>
        <taxon>Sar</taxon>
        <taxon>Stramenopiles</taxon>
        <taxon>Oomycota</taxon>
        <taxon>Peronosporomycetes</taxon>
        <taxon>Pythiales</taxon>
        <taxon>Pythiaceae</taxon>
        <taxon>Globisporangium</taxon>
    </lineage>
</organism>
<dbReference type="EnsemblProtists" id="PYU1_T013745">
    <property type="protein sequence ID" value="PYU1_T013745"/>
    <property type="gene ID" value="PYU1_G013716"/>
</dbReference>
<dbReference type="InterPro" id="IPR036188">
    <property type="entry name" value="FAD/NAD-bd_sf"/>
</dbReference>
<evidence type="ECO:0000259" key="1">
    <source>
        <dbReference type="Pfam" id="PF01593"/>
    </source>
</evidence>
<sequence length="472" mass="51528">MATPAQYRVAVIGAGIAGLTVANALVESQKLLAHELCVLEAQSRVGGRVQTRHFSAELPVNIEVGAAWIHGTEGNPFVTLATKYGLALKEISARNPWLHPASCKNFQVFDRATRLSEDDVQDTWTWFELLLVKLQQLANQSYSGASALMASADADKLSLAELVDMLATQDEELRDAIRSCANGRARLELCVRLIEIWMGATADALQLDDFHDIDLIGDDAGAHCIVPDGMERFVDHLAAPIRDAIQTNTCVKAIHYGDAAANNKGVVLECSDGRRIHADRVVVTSALGLLKARELDFVPALPAPKQQAIQRSSMGQYMKVLVQFPSVFWDKSASFIGQLEPLKEEANGDGRLFFPLMFNYYYAKHVPVLEGVLIGDTAARVSTLSDDTIVNAFVRQLRATYGDDAVPTPVNRFITSCLTVESSEDDPETLREPVDGSVFFAGEATIYKYQGALQAAYLSGLEAVKDLERLGL</sequence>
<evidence type="ECO:0000313" key="2">
    <source>
        <dbReference type="EnsemblProtists" id="PYU1_T013745"/>
    </source>
</evidence>
<dbReference type="Gene3D" id="3.50.50.60">
    <property type="entry name" value="FAD/NAD(P)-binding domain"/>
    <property type="match status" value="1"/>
</dbReference>
<dbReference type="InterPro" id="IPR050281">
    <property type="entry name" value="Flavin_monoamine_oxidase"/>
</dbReference>
<dbReference type="GO" id="GO:0016491">
    <property type="term" value="F:oxidoreductase activity"/>
    <property type="evidence" value="ECO:0007669"/>
    <property type="project" value="InterPro"/>
</dbReference>
<reference evidence="2" key="3">
    <citation type="submission" date="2015-02" db="UniProtKB">
        <authorList>
            <consortium name="EnsemblProtists"/>
        </authorList>
    </citation>
    <scope>IDENTIFICATION</scope>
    <source>
        <strain evidence="2">DAOM BR144</strain>
    </source>
</reference>
<evidence type="ECO:0000313" key="3">
    <source>
        <dbReference type="Proteomes" id="UP000019132"/>
    </source>
</evidence>
<dbReference type="Gene3D" id="3.90.660.10">
    <property type="match status" value="1"/>
</dbReference>
<dbReference type="VEuPathDB" id="FungiDB:PYU1_G013716"/>
<dbReference type="EMBL" id="GL376586">
    <property type="status" value="NOT_ANNOTATED_CDS"/>
    <property type="molecule type" value="Genomic_DNA"/>
</dbReference>
<dbReference type="OMA" id="DVGCGWL"/>
<dbReference type="Pfam" id="PF01593">
    <property type="entry name" value="Amino_oxidase"/>
    <property type="match status" value="1"/>
</dbReference>
<accession>K3X946</accession>
<dbReference type="InterPro" id="IPR002937">
    <property type="entry name" value="Amino_oxidase"/>
</dbReference>
<feature type="domain" description="Amine oxidase" evidence="1">
    <location>
        <begin position="16"/>
        <end position="466"/>
    </location>
</feature>